<feature type="compositionally biased region" description="Low complexity" evidence="1">
    <location>
        <begin position="359"/>
        <end position="371"/>
    </location>
</feature>
<keyword evidence="3" id="KW-1185">Reference proteome</keyword>
<protein>
    <submittedName>
        <fullName evidence="2">Uncharacterized protein</fullName>
    </submittedName>
</protein>
<sequence>MSSDITQPAMDGALRPRAVKVAKLENLIKGIGYPYHNESTKLEIGNGVMELCIGNWKGFQLKVTDLDMVVTFVIKGNYPFGMDGLCDNLADMFQMPEDLGMSDFIVGKAAVTKIMKSKKKGTEKWSTPFTTFGCRVNWMTSDDDPAVLKYKFLPTKPLNQDEQVIVNINKCNVNFLGVAQSNLTEYGEAMAVPIRIWLCTRWMAEKSGGADNNLFGKVSTTEIPKTARNTNPQKLDHTSSEEPEGQGQRPEAVDRQAAMDESISDLDSSAEKSNECLMAELTFGDGGDTAIDAYTPGLALRGDSLQGVQNQKSSPTALTERRLAIVGNLTVTVPQLPLTPTALMTTMTLSYETARSHLSPPTSSPNSPLSPFRTPPSGREEAEDGEVCEKSEGLALPGDQPILTSPTTEVACELRFPVSGKDEPCFSDPEDYTNYRAVVVAVDFPREESADAVRLGLFEGLQNNTRSSFPANSTLFLDLIEGGSTADEEQSATAGVRVPFQDPACSESSSLPMTVKTSQEREKYNSYRLGHMSGTDSSSGNGGGGHHSSPLVGITKEVGSPTAEQKGNNLISEVCRPRTLAEAVFPCALEGCLVLCSLTDEMSVVCPKCGPYSSVRYCGKEHLWGDAIVHWEHCGGYSLPYQCLAGPLPEGILVGPPMVPSFHGWDSPERHRQALWFSSAANQGDYFVFADSVLNQLRSIGTSASHGPRCSTRVVLTVRFDNPIRKDRFRRLLAICLFGGVEYRGLVGVLFRFIRGWMKFHQVWDHMEENILVDQLEREMGNFIPTSHICQHNVRENEWTGADQSPSDESSHRHCVPPQQRLQEDLEVGRGLEGLCNDLESTCWILRAHRTTHPTIRSVVARVRGDGFDGVLPWDRRVWRRGEGWDGFGNPAEW</sequence>
<organism evidence="2 3">
    <name type="scientific">Penicillium canescens</name>
    <dbReference type="NCBI Taxonomy" id="5083"/>
    <lineage>
        <taxon>Eukaryota</taxon>
        <taxon>Fungi</taxon>
        <taxon>Dikarya</taxon>
        <taxon>Ascomycota</taxon>
        <taxon>Pezizomycotina</taxon>
        <taxon>Eurotiomycetes</taxon>
        <taxon>Eurotiomycetidae</taxon>
        <taxon>Eurotiales</taxon>
        <taxon>Aspergillaceae</taxon>
        <taxon>Penicillium</taxon>
    </lineage>
</organism>
<feature type="region of interest" description="Disordered" evidence="1">
    <location>
        <begin position="353"/>
        <end position="402"/>
    </location>
</feature>
<feature type="region of interest" description="Disordered" evidence="1">
    <location>
        <begin position="529"/>
        <end position="554"/>
    </location>
</feature>
<reference evidence="2" key="1">
    <citation type="journal article" date="2023" name="IMA Fungus">
        <title>Comparative genomic study of the Penicillium genus elucidates a diverse pangenome and 15 lateral gene transfer events.</title>
        <authorList>
            <person name="Petersen C."/>
            <person name="Sorensen T."/>
            <person name="Nielsen M.R."/>
            <person name="Sondergaard T.E."/>
            <person name="Sorensen J.L."/>
            <person name="Fitzpatrick D.A."/>
            <person name="Frisvad J.C."/>
            <person name="Nielsen K.L."/>
        </authorList>
    </citation>
    <scope>NUCLEOTIDE SEQUENCE</scope>
    <source>
        <strain evidence="2">IBT 15450</strain>
    </source>
</reference>
<feature type="region of interest" description="Disordered" evidence="1">
    <location>
        <begin position="211"/>
        <end position="270"/>
    </location>
</feature>
<dbReference type="AlphaFoldDB" id="A0AAD6NCB5"/>
<proteinExistence type="predicted"/>
<dbReference type="Proteomes" id="UP001219568">
    <property type="component" value="Unassembled WGS sequence"/>
</dbReference>
<gene>
    <name evidence="2" type="ORF">N7460_004075</name>
</gene>
<name>A0AAD6NCB5_PENCN</name>
<evidence type="ECO:0000313" key="2">
    <source>
        <dbReference type="EMBL" id="KAJ6047928.1"/>
    </source>
</evidence>
<reference evidence="2" key="2">
    <citation type="submission" date="2023-01" db="EMBL/GenBank/DDBJ databases">
        <authorList>
            <person name="Petersen C."/>
        </authorList>
    </citation>
    <scope>NUCLEOTIDE SEQUENCE</scope>
    <source>
        <strain evidence="2">IBT 15450</strain>
    </source>
</reference>
<evidence type="ECO:0000256" key="1">
    <source>
        <dbReference type="SAM" id="MobiDB-lite"/>
    </source>
</evidence>
<dbReference type="EMBL" id="JAQJZL010000003">
    <property type="protein sequence ID" value="KAJ6047928.1"/>
    <property type="molecule type" value="Genomic_DNA"/>
</dbReference>
<evidence type="ECO:0000313" key="3">
    <source>
        <dbReference type="Proteomes" id="UP001219568"/>
    </source>
</evidence>
<feature type="compositionally biased region" description="Polar residues" evidence="1">
    <location>
        <begin position="218"/>
        <end position="233"/>
    </location>
</feature>
<accession>A0AAD6NCB5</accession>
<comment type="caution">
    <text evidence="2">The sequence shown here is derived from an EMBL/GenBank/DDBJ whole genome shotgun (WGS) entry which is preliminary data.</text>
</comment>